<sequence>MKKDLLVTLADGNYIEQAKQLFSSVYWNAGWQGDYMLLAYDIPEKELQWFREKGILVRECEPILTESETRIGHAPLTTLCKFYLFTPEFKKWKNVVFLDGDIIVRGSLDSLAEVKGFAAVRILNISRTLLKGQFQDRNRRNKYLFKELKSKCDLNKPAFNSGVMAYSTDIISEDEFHNIKQIFFHFKDILLISEETVLNIYYYDKWQKLSQVYNICPSYEVYNSGCHPENLKGIILHTYSSFPGGKAWNPKSPLNFEWKSNLDKADLIDIANPQAPKKILSKREEAEDDFYLKNLHKRNLYKFCRYKISYYYRFNKYRLRAGVFLKENYPQIFELQRRLRNKALM</sequence>
<dbReference type="SUPFAM" id="SSF53448">
    <property type="entry name" value="Nucleotide-diphospho-sugar transferases"/>
    <property type="match status" value="1"/>
</dbReference>
<name>A0A0W8FMV8_9ZZZZ</name>
<evidence type="ECO:0008006" key="2">
    <source>
        <dbReference type="Google" id="ProtNLM"/>
    </source>
</evidence>
<dbReference type="InterPro" id="IPR050587">
    <property type="entry name" value="GNT1/Glycosyltrans_8"/>
</dbReference>
<gene>
    <name evidence="1" type="ORF">ASZ90_008252</name>
</gene>
<proteinExistence type="predicted"/>
<dbReference type="GO" id="GO:0016757">
    <property type="term" value="F:glycosyltransferase activity"/>
    <property type="evidence" value="ECO:0007669"/>
    <property type="project" value="InterPro"/>
</dbReference>
<organism evidence="1">
    <name type="scientific">hydrocarbon metagenome</name>
    <dbReference type="NCBI Taxonomy" id="938273"/>
    <lineage>
        <taxon>unclassified sequences</taxon>
        <taxon>metagenomes</taxon>
        <taxon>ecological metagenomes</taxon>
    </lineage>
</organism>
<dbReference type="InterPro" id="IPR029044">
    <property type="entry name" value="Nucleotide-diphossugar_trans"/>
</dbReference>
<comment type="caution">
    <text evidence="1">The sequence shown here is derived from an EMBL/GenBank/DDBJ whole genome shotgun (WGS) entry which is preliminary data.</text>
</comment>
<dbReference type="PANTHER" id="PTHR11183">
    <property type="entry name" value="GLYCOGENIN SUBFAMILY MEMBER"/>
    <property type="match status" value="1"/>
</dbReference>
<dbReference type="AlphaFoldDB" id="A0A0W8FMV8"/>
<accession>A0A0W8FMV8</accession>
<dbReference type="EMBL" id="LNQE01000999">
    <property type="protein sequence ID" value="KUG21982.1"/>
    <property type="molecule type" value="Genomic_DNA"/>
</dbReference>
<dbReference type="Pfam" id="PF01501">
    <property type="entry name" value="Glyco_transf_8"/>
    <property type="match status" value="1"/>
</dbReference>
<evidence type="ECO:0000313" key="1">
    <source>
        <dbReference type="EMBL" id="KUG21982.1"/>
    </source>
</evidence>
<dbReference type="InterPro" id="IPR002495">
    <property type="entry name" value="Glyco_trans_8"/>
</dbReference>
<reference evidence="1" key="1">
    <citation type="journal article" date="2015" name="Proc. Natl. Acad. Sci. U.S.A.">
        <title>Networks of energetic and metabolic interactions define dynamics in microbial communities.</title>
        <authorList>
            <person name="Embree M."/>
            <person name="Liu J.K."/>
            <person name="Al-Bassam M.M."/>
            <person name="Zengler K."/>
        </authorList>
    </citation>
    <scope>NUCLEOTIDE SEQUENCE</scope>
</reference>
<dbReference type="Gene3D" id="3.90.550.10">
    <property type="entry name" value="Spore Coat Polysaccharide Biosynthesis Protein SpsA, Chain A"/>
    <property type="match status" value="1"/>
</dbReference>
<protein>
    <recommendedName>
        <fullName evidence="2">Glycosyl transferase family 8</fullName>
    </recommendedName>
</protein>